<sequence>MINVIAKQVMAQTKKITMLLMLVTFTTSVWANDVDVAEKKVVDVTSKIVHLLEVNDAQYSRDINALNAMVRTEILPLIDFEAMSKLTLGQHWRTATPQQRQRFINAFREMLVKSYAKSMLKYKGAAIKGVNSVPNSKPGYVLVRTVVTPKGAAPIKADYSVRKVDGIWKAYNVEIAGINLITNFRTNFTREASTKGLESLIARIEKSGS</sequence>
<dbReference type="PANTHER" id="PTHR36573:SF1">
    <property type="entry name" value="INTERMEMBRANE PHOSPHOLIPID TRANSPORT SYSTEM BINDING PROTEIN MLAC"/>
    <property type="match status" value="1"/>
</dbReference>
<dbReference type="Proteomes" id="UP000294887">
    <property type="component" value="Unassembled WGS sequence"/>
</dbReference>
<dbReference type="RefSeq" id="WP_131905437.1">
    <property type="nucleotide sequence ID" value="NZ_BAAAFU010000004.1"/>
</dbReference>
<evidence type="ECO:0000313" key="2">
    <source>
        <dbReference type="EMBL" id="TCJ87131.1"/>
    </source>
</evidence>
<reference evidence="2 3" key="1">
    <citation type="submission" date="2019-03" db="EMBL/GenBank/DDBJ databases">
        <title>Genomic Encyclopedia of Type Strains, Phase IV (KMG-IV): sequencing the most valuable type-strain genomes for metagenomic binning, comparative biology and taxonomic classification.</title>
        <authorList>
            <person name="Goeker M."/>
        </authorList>
    </citation>
    <scope>NUCLEOTIDE SEQUENCE [LARGE SCALE GENOMIC DNA]</scope>
    <source>
        <strain evidence="2 3">DSM 24830</strain>
    </source>
</reference>
<evidence type="ECO:0000256" key="1">
    <source>
        <dbReference type="SAM" id="SignalP"/>
    </source>
</evidence>
<dbReference type="AlphaFoldDB" id="A0A4R1F8R0"/>
<dbReference type="PIRSF" id="PIRSF004649">
    <property type="entry name" value="MlaC"/>
    <property type="match status" value="1"/>
</dbReference>
<organism evidence="2 3">
    <name type="scientific">Cocleimonas flava</name>
    <dbReference type="NCBI Taxonomy" id="634765"/>
    <lineage>
        <taxon>Bacteria</taxon>
        <taxon>Pseudomonadati</taxon>
        <taxon>Pseudomonadota</taxon>
        <taxon>Gammaproteobacteria</taxon>
        <taxon>Thiotrichales</taxon>
        <taxon>Thiotrichaceae</taxon>
        <taxon>Cocleimonas</taxon>
    </lineage>
</organism>
<comment type="caution">
    <text evidence="2">The sequence shown here is derived from an EMBL/GenBank/DDBJ whole genome shotgun (WGS) entry which is preliminary data.</text>
</comment>
<dbReference type="OrthoDB" id="9787053at2"/>
<protein>
    <submittedName>
        <fullName evidence="2">Phospholipid transport system substrate-binding protein</fullName>
    </submittedName>
</protein>
<dbReference type="EMBL" id="SMFQ01000003">
    <property type="protein sequence ID" value="TCJ87131.1"/>
    <property type="molecule type" value="Genomic_DNA"/>
</dbReference>
<accession>A0A4R1F8R0</accession>
<dbReference type="InterPro" id="IPR008869">
    <property type="entry name" value="MlaC/ttg2D"/>
</dbReference>
<feature type="chain" id="PRO_5020811396" evidence="1">
    <location>
        <begin position="32"/>
        <end position="209"/>
    </location>
</feature>
<dbReference type="PANTHER" id="PTHR36573">
    <property type="entry name" value="INTERMEMBRANE PHOSPHOLIPID TRANSPORT SYSTEM BINDING PROTEIN MLAC"/>
    <property type="match status" value="1"/>
</dbReference>
<keyword evidence="3" id="KW-1185">Reference proteome</keyword>
<name>A0A4R1F8R0_9GAMM</name>
<keyword evidence="1" id="KW-0732">Signal</keyword>
<proteinExistence type="predicted"/>
<feature type="signal peptide" evidence="1">
    <location>
        <begin position="1"/>
        <end position="31"/>
    </location>
</feature>
<dbReference type="InterPro" id="IPR042245">
    <property type="entry name" value="Tgt2/MlaC_sf"/>
</dbReference>
<dbReference type="Gene3D" id="3.10.450.710">
    <property type="entry name" value="Tgt2/MlaC"/>
    <property type="match status" value="1"/>
</dbReference>
<evidence type="ECO:0000313" key="3">
    <source>
        <dbReference type="Proteomes" id="UP000294887"/>
    </source>
</evidence>
<dbReference type="Pfam" id="PF05494">
    <property type="entry name" value="MlaC"/>
    <property type="match status" value="1"/>
</dbReference>
<gene>
    <name evidence="2" type="ORF">EV695_1634</name>
</gene>